<dbReference type="Gene3D" id="3.80.10.10">
    <property type="entry name" value="Ribonuclease Inhibitor"/>
    <property type="match status" value="2"/>
</dbReference>
<dbReference type="PANTHER" id="PTHR13318">
    <property type="entry name" value="PARTNER OF PAIRED, ISOFORM B-RELATED"/>
    <property type="match status" value="1"/>
</dbReference>
<dbReference type="CDD" id="cd09917">
    <property type="entry name" value="F-box_SF"/>
    <property type="match status" value="1"/>
</dbReference>
<sequence length="1064" mass="114691">MPPKPKIIRRDSKVEGRDLDIPVDALRMVFSRFAVLGDLVRCAGVSQSWRQLAFEMAPLSTFVPKVDAVSFQEQKSAQKWAKLTTRLHWFFGIDEPLSSFEVLSQSLRSLPLASLTLNLSDWDKAAPYLSSCRPEEDVTPRIVGAGEEAPRGGDWRQLYPMPYTFNGYRRRQDNTTAVVGLKRIPPLKCPTLRSLRVSDGCYMDVFDWFETLRGCPHLQVCDCWLNPGPRIERSPAERGRGAKRQDEAALHPPDPAALEEALFPHMRYLTVAAIPVGMAQVEGISEVISAVVFRCPRLVGLTLLHWTAPPPPPPTIRKLFRSRAQEIAAAAQWEAEAAPLVLGRNHRTGAEERYRGYLVTRRGYRYYWAQPSPASISDEPDEEDPIRARPQPDEELAASDQATALALAGCPGAAGGELLYPDLRVVTFLSDRTLSVGSNTFLEYWMPSLAGLAAGAERVSAPQRVYCNMLQALCPPPGCPRGPDLAALRAVDLRGSNEADLGLLRKVNPGNLVLDMPRLRTLRLELRADRQPTSLEATPRLQLATPMLADLTLRGSFTDRALAQLLAGRPAYLQITIPRPVGRHPTAVPIAYDPLIDPAPLCPPGTDGPLERPAPSEALPLPAESPFAGTLRRLAVSECSISALMVDAPGLRSLSLQGCPELRRLFVGSPGRIERLRLEAVALGDAAFEELFPPGAAAPQWVGLRALHALRCDGLVRPRVSGCPALERVGVEGARVAALRLARCPRVEAVRVVCTAGGEAAPGPAMSSLFADLQAEEAAGILPPIRSLALEGLPLSDRDLAGLLTPVAASLLDLSLTRCPALTGPPLPAAAAPPEQSAPTRRSRAKKAAPAAPEATATATATATAAAEATPQTAWLPEMPALFSLAIHRCPGLAHVALGGLGALEHLQLEECPLRWVGLAGPGLPRLRVADIRACDTLQGAAVEALLRGAPELTALSWPMGGPSPDVLELNIDQGQGQGQGPVRLERLAQVDLSGHRITDQAVGRLLAAAPGLLRLVLRQCPKLRRPIGAAHERLEELDLTGNFMVKGVKEIAQLLPRLASLRR</sequence>
<evidence type="ECO:0008006" key="4">
    <source>
        <dbReference type="Google" id="ProtNLM"/>
    </source>
</evidence>
<gene>
    <name evidence="2" type="ORF">PAPYR_3678</name>
</gene>
<feature type="region of interest" description="Disordered" evidence="1">
    <location>
        <begin position="825"/>
        <end position="866"/>
    </location>
</feature>
<protein>
    <recommendedName>
        <fullName evidence="4">F-box domain-containing protein</fullName>
    </recommendedName>
</protein>
<dbReference type="Proteomes" id="UP001141327">
    <property type="component" value="Unassembled WGS sequence"/>
</dbReference>
<keyword evidence="3" id="KW-1185">Reference proteome</keyword>
<name>A0ABQ8URD8_9EUKA</name>
<feature type="compositionally biased region" description="Low complexity" evidence="1">
    <location>
        <begin position="829"/>
        <end position="840"/>
    </location>
</feature>
<reference evidence="2" key="1">
    <citation type="journal article" date="2022" name="bioRxiv">
        <title>Genomics of Preaxostyla Flagellates Illuminates Evolutionary Transitions and the Path Towards Mitochondrial Loss.</title>
        <authorList>
            <person name="Novak L.V.F."/>
            <person name="Treitli S.C."/>
            <person name="Pyrih J."/>
            <person name="Halakuc P."/>
            <person name="Pipaliya S.V."/>
            <person name="Vacek V."/>
            <person name="Brzon O."/>
            <person name="Soukal P."/>
            <person name="Eme L."/>
            <person name="Dacks J.B."/>
            <person name="Karnkowska A."/>
            <person name="Elias M."/>
            <person name="Hampl V."/>
        </authorList>
    </citation>
    <scope>NUCLEOTIDE SEQUENCE</scope>
    <source>
        <strain evidence="2">RCP-MX</strain>
    </source>
</reference>
<proteinExistence type="predicted"/>
<comment type="caution">
    <text evidence="2">The sequence shown here is derived from an EMBL/GenBank/DDBJ whole genome shotgun (WGS) entry which is preliminary data.</text>
</comment>
<evidence type="ECO:0000313" key="3">
    <source>
        <dbReference type="Proteomes" id="UP001141327"/>
    </source>
</evidence>
<evidence type="ECO:0000256" key="1">
    <source>
        <dbReference type="SAM" id="MobiDB-lite"/>
    </source>
</evidence>
<accession>A0ABQ8URD8</accession>
<feature type="region of interest" description="Disordered" evidence="1">
    <location>
        <begin position="373"/>
        <end position="395"/>
    </location>
</feature>
<dbReference type="InterPro" id="IPR032675">
    <property type="entry name" value="LRR_dom_sf"/>
</dbReference>
<dbReference type="SUPFAM" id="SSF52047">
    <property type="entry name" value="RNI-like"/>
    <property type="match status" value="1"/>
</dbReference>
<dbReference type="PANTHER" id="PTHR13318:SF190">
    <property type="entry name" value="PARTNER OF PAIRED, ISOFORM B"/>
    <property type="match status" value="1"/>
</dbReference>
<evidence type="ECO:0000313" key="2">
    <source>
        <dbReference type="EMBL" id="KAJ4460277.1"/>
    </source>
</evidence>
<feature type="compositionally biased region" description="Low complexity" evidence="1">
    <location>
        <begin position="848"/>
        <end position="866"/>
    </location>
</feature>
<organism evidence="2 3">
    <name type="scientific">Paratrimastix pyriformis</name>
    <dbReference type="NCBI Taxonomy" id="342808"/>
    <lineage>
        <taxon>Eukaryota</taxon>
        <taxon>Metamonada</taxon>
        <taxon>Preaxostyla</taxon>
        <taxon>Paratrimastigidae</taxon>
        <taxon>Paratrimastix</taxon>
    </lineage>
</organism>
<dbReference type="EMBL" id="JAPMOS010000014">
    <property type="protein sequence ID" value="KAJ4460277.1"/>
    <property type="molecule type" value="Genomic_DNA"/>
</dbReference>